<dbReference type="EMBL" id="JALJOV010000012">
    <property type="protein sequence ID" value="KAK9868773.1"/>
    <property type="molecule type" value="Genomic_DNA"/>
</dbReference>
<dbReference type="Pfam" id="PF24681">
    <property type="entry name" value="Kelch_KLHDC2_KLHL20_DRC7"/>
    <property type="match status" value="2"/>
</dbReference>
<dbReference type="AlphaFoldDB" id="A0AAW1TK26"/>
<dbReference type="PANTHER" id="PTHR46093:SF18">
    <property type="entry name" value="FIBRONECTIN TYPE-III DOMAIN-CONTAINING PROTEIN"/>
    <property type="match status" value="1"/>
</dbReference>
<dbReference type="Proteomes" id="UP001485043">
    <property type="component" value="Unassembled WGS sequence"/>
</dbReference>
<feature type="region of interest" description="Disordered" evidence="3">
    <location>
        <begin position="1"/>
        <end position="20"/>
    </location>
</feature>
<keyword evidence="5" id="KW-1185">Reference proteome</keyword>
<evidence type="ECO:0000313" key="5">
    <source>
        <dbReference type="Proteomes" id="UP001485043"/>
    </source>
</evidence>
<dbReference type="InterPro" id="IPR015915">
    <property type="entry name" value="Kelch-typ_b-propeller"/>
</dbReference>
<reference evidence="4 5" key="1">
    <citation type="journal article" date="2024" name="Nat. Commun.">
        <title>Phylogenomics reveals the evolutionary origins of lichenization in chlorophyte algae.</title>
        <authorList>
            <person name="Puginier C."/>
            <person name="Libourel C."/>
            <person name="Otte J."/>
            <person name="Skaloud P."/>
            <person name="Haon M."/>
            <person name="Grisel S."/>
            <person name="Petersen M."/>
            <person name="Berrin J.G."/>
            <person name="Delaux P.M."/>
            <person name="Dal Grande F."/>
            <person name="Keller J."/>
        </authorList>
    </citation>
    <scope>NUCLEOTIDE SEQUENCE [LARGE SCALE GENOMIC DNA]</scope>
    <source>
        <strain evidence="4 5">SAG 2523</strain>
    </source>
</reference>
<gene>
    <name evidence="4" type="ORF">WJX84_000947</name>
</gene>
<accession>A0AAW1TK26</accession>
<comment type="caution">
    <text evidence="4">The sequence shown here is derived from an EMBL/GenBank/DDBJ whole genome shotgun (WGS) entry which is preliminary data.</text>
</comment>
<keyword evidence="1" id="KW-0880">Kelch repeat</keyword>
<dbReference type="Gene3D" id="2.120.10.80">
    <property type="entry name" value="Kelch-type beta propeller"/>
    <property type="match status" value="2"/>
</dbReference>
<evidence type="ECO:0000256" key="1">
    <source>
        <dbReference type="ARBA" id="ARBA00022441"/>
    </source>
</evidence>
<protein>
    <submittedName>
        <fullName evidence="4">Uncharacterized protein</fullName>
    </submittedName>
</protein>
<dbReference type="SUPFAM" id="SSF117281">
    <property type="entry name" value="Kelch motif"/>
    <property type="match status" value="1"/>
</dbReference>
<sequence>MELQEVAKSGSARPDVPRSGACCSELPESLGDDLLMFGGYTEDQSLNREATNEAWVFSLAQDRWAQVACNAPDAPRVRLACGAVLVGNEVWVMGGWDPGHKRDGGSILQDIWALDLTTKSWRLVEPQGEKLPAISRFACARIGTRVFLHTHRSTDSILVLDVADPKSPVLSTVPVQASSQDGVPPSRGLQSLTAVGDQLYLYGGAPQKGPMLGDLWVLHTSCMQWELLHPKPAANGWTPHARCSHGAAALNGRIYFLAGSYYKDDGSGLQPTAELFAYDISSNQWHLLGDMEIVTGCPMGGIAQLLFLSAHCLSNA</sequence>
<dbReference type="PANTHER" id="PTHR46093">
    <property type="entry name" value="ACYL-COA-BINDING DOMAIN-CONTAINING PROTEIN 5"/>
    <property type="match status" value="1"/>
</dbReference>
<evidence type="ECO:0000313" key="4">
    <source>
        <dbReference type="EMBL" id="KAK9868773.1"/>
    </source>
</evidence>
<keyword evidence="2" id="KW-0677">Repeat</keyword>
<organism evidence="4 5">
    <name type="scientific">Apatococcus fuscideae</name>
    <dbReference type="NCBI Taxonomy" id="2026836"/>
    <lineage>
        <taxon>Eukaryota</taxon>
        <taxon>Viridiplantae</taxon>
        <taxon>Chlorophyta</taxon>
        <taxon>core chlorophytes</taxon>
        <taxon>Trebouxiophyceae</taxon>
        <taxon>Chlorellales</taxon>
        <taxon>Chlorellaceae</taxon>
        <taxon>Apatococcus</taxon>
    </lineage>
</organism>
<evidence type="ECO:0000256" key="2">
    <source>
        <dbReference type="ARBA" id="ARBA00022737"/>
    </source>
</evidence>
<proteinExistence type="predicted"/>
<name>A0AAW1TK26_9CHLO</name>
<evidence type="ECO:0000256" key="3">
    <source>
        <dbReference type="SAM" id="MobiDB-lite"/>
    </source>
</evidence>